<evidence type="ECO:0000313" key="3">
    <source>
        <dbReference type="Proteomes" id="UP000032566"/>
    </source>
</evidence>
<dbReference type="OrthoDB" id="8820820at2"/>
<protein>
    <submittedName>
        <fullName evidence="2">Uncharacterized protein</fullName>
    </submittedName>
</protein>
<dbReference type="AlphaFoldDB" id="A0A0D7K8X9"/>
<comment type="caution">
    <text evidence="2">The sequence shown here is derived from an EMBL/GenBank/DDBJ whole genome shotgun (WGS) entry which is preliminary data.</text>
</comment>
<evidence type="ECO:0000313" key="2">
    <source>
        <dbReference type="EMBL" id="KJA10796.1"/>
    </source>
</evidence>
<evidence type="ECO:0000256" key="1">
    <source>
        <dbReference type="SAM" id="Phobius"/>
    </source>
</evidence>
<gene>
    <name evidence="2" type="ORF">RP29_09235</name>
</gene>
<name>A0A0D7K8X9_9BURK</name>
<sequence>MHWIIHLTLLALSAINAYLIFRRDWDPMDAWLFVAGAAVALLLTLLLRLLLQVRPEERIALLREVAKTAKADLVAFLKLLRFWR</sequence>
<keyword evidence="3" id="KW-1185">Reference proteome</keyword>
<reference evidence="2 3" key="1">
    <citation type="submission" date="2014-12" db="EMBL/GenBank/DDBJ databases">
        <title>Isolation of bacteria from lake water.</title>
        <authorList>
            <person name="Sheng K.-Y."/>
            <person name="Chin P.-S."/>
            <person name="Chan K.-G."/>
            <person name="Tan G.S."/>
        </authorList>
    </citation>
    <scope>NUCLEOTIDE SEQUENCE [LARGE SCALE GENOMIC DNA]</scope>
    <source>
        <strain evidence="2 3">KY4</strain>
    </source>
</reference>
<dbReference type="Proteomes" id="UP000032566">
    <property type="component" value="Unassembled WGS sequence"/>
</dbReference>
<keyword evidence="1" id="KW-1133">Transmembrane helix</keyword>
<dbReference type="PATRIC" id="fig|80878.5.peg.1376"/>
<organism evidence="2 3">
    <name type="scientific">Acidovorax temperans</name>
    <dbReference type="NCBI Taxonomy" id="80878"/>
    <lineage>
        <taxon>Bacteria</taxon>
        <taxon>Pseudomonadati</taxon>
        <taxon>Pseudomonadota</taxon>
        <taxon>Betaproteobacteria</taxon>
        <taxon>Burkholderiales</taxon>
        <taxon>Comamonadaceae</taxon>
        <taxon>Acidovorax</taxon>
    </lineage>
</organism>
<proteinExistence type="predicted"/>
<accession>A0A0D7K8X9</accession>
<dbReference type="EMBL" id="JXYQ01000025">
    <property type="protein sequence ID" value="KJA10796.1"/>
    <property type="molecule type" value="Genomic_DNA"/>
</dbReference>
<keyword evidence="1" id="KW-0812">Transmembrane</keyword>
<keyword evidence="1" id="KW-0472">Membrane</keyword>
<feature type="transmembrane region" description="Helical" evidence="1">
    <location>
        <begin position="33"/>
        <end position="51"/>
    </location>
</feature>
<dbReference type="RefSeq" id="WP_044397652.1">
    <property type="nucleotide sequence ID" value="NZ_JXYQ01000025.1"/>
</dbReference>